<evidence type="ECO:0000256" key="2">
    <source>
        <dbReference type="ARBA" id="ARBA00009219"/>
    </source>
</evidence>
<keyword evidence="6" id="KW-0560">Oxidoreductase</keyword>
<dbReference type="InterPro" id="IPR051783">
    <property type="entry name" value="NAD(P)-dependent_oxidoreduct"/>
</dbReference>
<dbReference type="OrthoDB" id="10058185at2759"/>
<evidence type="ECO:0000256" key="7">
    <source>
        <dbReference type="ARBA" id="ARBA00023027"/>
    </source>
</evidence>
<dbReference type="GO" id="GO:0005789">
    <property type="term" value="C:endoplasmic reticulum membrane"/>
    <property type="evidence" value="ECO:0007669"/>
    <property type="project" value="UniProtKB-SubCell"/>
</dbReference>
<dbReference type="Gene3D" id="3.40.50.720">
    <property type="entry name" value="NAD(P)-binding Rossmann-like Domain"/>
    <property type="match status" value="1"/>
</dbReference>
<organism evidence="18 19">
    <name type="scientific">Pseudocercospora musae</name>
    <dbReference type="NCBI Taxonomy" id="113226"/>
    <lineage>
        <taxon>Eukaryota</taxon>
        <taxon>Fungi</taxon>
        <taxon>Dikarya</taxon>
        <taxon>Ascomycota</taxon>
        <taxon>Pezizomycotina</taxon>
        <taxon>Dothideomycetes</taxon>
        <taxon>Dothideomycetidae</taxon>
        <taxon>Mycosphaerellales</taxon>
        <taxon>Mycosphaerellaceae</taxon>
        <taxon>Pseudocercospora</taxon>
    </lineage>
</organism>
<proteinExistence type="inferred from homology"/>
<evidence type="ECO:0000256" key="3">
    <source>
        <dbReference type="ARBA" id="ARBA00022516"/>
    </source>
</evidence>
<dbReference type="GO" id="GO:0006696">
    <property type="term" value="P:ergosterol biosynthetic process"/>
    <property type="evidence" value="ECO:0007669"/>
    <property type="project" value="UniProtKB-ARBA"/>
</dbReference>
<dbReference type="InterPro" id="IPR002225">
    <property type="entry name" value="3Beta_OHSteriod_DH/Estase"/>
</dbReference>
<feature type="domain" description="3-beta hydroxysteroid dehydrogenase/isomerase" evidence="17">
    <location>
        <begin position="15"/>
        <end position="288"/>
    </location>
</feature>
<dbReference type="GO" id="GO:0004029">
    <property type="term" value="F:aldehyde dehydrogenase (NAD+) activity"/>
    <property type="evidence" value="ECO:0007669"/>
    <property type="project" value="TreeGrafter"/>
</dbReference>
<evidence type="ECO:0000256" key="13">
    <source>
        <dbReference type="ARBA" id="ARBA00081267"/>
    </source>
</evidence>
<evidence type="ECO:0000256" key="16">
    <source>
        <dbReference type="ARBA" id="ARBA00082106"/>
    </source>
</evidence>
<comment type="subunit">
    <text evidence="10">Heterotetramer of ERG25, ERG26, ERG27 and ERG28. ERG28 acts as a scaffold to tether ERG27 and other 4,4-demethylation-related enzymes, forming a demethylation enzyme complex, in the endoplasmic reticulum.</text>
</comment>
<evidence type="ECO:0000256" key="10">
    <source>
        <dbReference type="ARBA" id="ARBA00046995"/>
    </source>
</evidence>
<dbReference type="STRING" id="113226.A0A139IEU2"/>
<dbReference type="Proteomes" id="UP000073492">
    <property type="component" value="Unassembled WGS sequence"/>
</dbReference>
<name>A0A139IEU2_9PEZI</name>
<evidence type="ECO:0000256" key="14">
    <source>
        <dbReference type="ARBA" id="ARBA00081397"/>
    </source>
</evidence>
<gene>
    <name evidence="18" type="ORF">AC579_1735</name>
</gene>
<keyword evidence="7" id="KW-0520">NAD</keyword>
<keyword evidence="8" id="KW-0443">Lipid metabolism</keyword>
<reference evidence="18 19" key="1">
    <citation type="submission" date="2015-07" db="EMBL/GenBank/DDBJ databases">
        <title>Comparative genomics of the Sigatoka disease complex on banana suggests a link between parallel evolutionary changes in Pseudocercospora fijiensis and Pseudocercospora eumusae and increased virulence on the banana host.</title>
        <authorList>
            <person name="Chang T.-C."/>
            <person name="Salvucci A."/>
            <person name="Crous P.W."/>
            <person name="Stergiopoulos I."/>
        </authorList>
    </citation>
    <scope>NUCLEOTIDE SEQUENCE [LARGE SCALE GENOMIC DNA]</scope>
    <source>
        <strain evidence="18 19">CBS 116634</strain>
    </source>
</reference>
<evidence type="ECO:0000256" key="11">
    <source>
        <dbReference type="ARBA" id="ARBA00067470"/>
    </source>
</evidence>
<dbReference type="FunFam" id="3.40.50.720:FF:000346">
    <property type="entry name" value="C-3 sterol dehydrogenase/C-4 decarboxylase"/>
    <property type="match status" value="1"/>
</dbReference>
<evidence type="ECO:0000256" key="1">
    <source>
        <dbReference type="ARBA" id="ARBA00004406"/>
    </source>
</evidence>
<accession>A0A139IEU2</accession>
<dbReference type="GO" id="GO:0000252">
    <property type="term" value="F:3-beta-hydroxysteroid dehydrogenase [NAD(P)+]/C4-decarboxylase activity"/>
    <property type="evidence" value="ECO:0007669"/>
    <property type="project" value="UniProtKB-ARBA"/>
</dbReference>
<protein>
    <recommendedName>
        <fullName evidence="12">Sterol-4-alpha-carboxylate 3-dehydrogenase ERG26, decarboxylating</fullName>
    </recommendedName>
    <alternativeName>
        <fullName evidence="15 16">C-3 Sterol dehydrogenase ERG26</fullName>
    </alternativeName>
    <alternativeName>
        <fullName evidence="13 14">C-4 decarboxylase ERG26</fullName>
    </alternativeName>
    <alternativeName>
        <fullName evidence="11">Sterol-4-alpha-carboxylate 3-dehydrogenase erg26, decarboxylating</fullName>
    </alternativeName>
</protein>
<comment type="subcellular location">
    <subcellularLocation>
        <location evidence="1">Endoplasmic reticulum membrane</location>
        <topology evidence="1">Peripheral membrane protein</topology>
    </subcellularLocation>
</comment>
<keyword evidence="9" id="KW-0472">Membrane</keyword>
<evidence type="ECO:0000256" key="15">
    <source>
        <dbReference type="ARBA" id="ARBA00081452"/>
    </source>
</evidence>
<evidence type="ECO:0000313" key="19">
    <source>
        <dbReference type="Proteomes" id="UP000073492"/>
    </source>
</evidence>
<keyword evidence="19" id="KW-1185">Reference proteome</keyword>
<evidence type="ECO:0000256" key="4">
    <source>
        <dbReference type="ARBA" id="ARBA00022824"/>
    </source>
</evidence>
<evidence type="ECO:0000259" key="17">
    <source>
        <dbReference type="Pfam" id="PF01073"/>
    </source>
</evidence>
<dbReference type="PANTHER" id="PTHR48079:SF6">
    <property type="entry name" value="NAD(P)-BINDING DOMAIN-CONTAINING PROTEIN-RELATED"/>
    <property type="match status" value="1"/>
</dbReference>
<comment type="similarity">
    <text evidence="2">Belongs to the 3-beta-HSD family.</text>
</comment>
<dbReference type="InterPro" id="IPR029058">
    <property type="entry name" value="AB_hydrolase_fold"/>
</dbReference>
<dbReference type="AlphaFoldDB" id="A0A139IEU2"/>
<dbReference type="PANTHER" id="PTHR48079">
    <property type="entry name" value="PROTEIN YEEZ"/>
    <property type="match status" value="1"/>
</dbReference>
<dbReference type="InterPro" id="IPR036291">
    <property type="entry name" value="NAD(P)-bd_dom_sf"/>
</dbReference>
<evidence type="ECO:0000313" key="18">
    <source>
        <dbReference type="EMBL" id="KXT13253.1"/>
    </source>
</evidence>
<evidence type="ECO:0000256" key="5">
    <source>
        <dbReference type="ARBA" id="ARBA00022955"/>
    </source>
</evidence>
<keyword evidence="5" id="KW-0752">Steroid biosynthesis</keyword>
<dbReference type="Pfam" id="PF01073">
    <property type="entry name" value="3Beta_HSD"/>
    <property type="match status" value="1"/>
</dbReference>
<evidence type="ECO:0000256" key="12">
    <source>
        <dbReference type="ARBA" id="ARBA00067985"/>
    </source>
</evidence>
<comment type="caution">
    <text evidence="18">The sequence shown here is derived from an EMBL/GenBank/DDBJ whole genome shotgun (WGS) entry which is preliminary data.</text>
</comment>
<evidence type="ECO:0000256" key="8">
    <source>
        <dbReference type="ARBA" id="ARBA00023098"/>
    </source>
</evidence>
<evidence type="ECO:0000256" key="9">
    <source>
        <dbReference type="ARBA" id="ARBA00023136"/>
    </source>
</evidence>
<evidence type="ECO:0000256" key="6">
    <source>
        <dbReference type="ARBA" id="ARBA00023002"/>
    </source>
</evidence>
<dbReference type="SUPFAM" id="SSF51735">
    <property type="entry name" value="NAD(P)-binding Rossmann-fold domains"/>
    <property type="match status" value="1"/>
</dbReference>
<dbReference type="Gene3D" id="3.40.50.1820">
    <property type="entry name" value="alpha/beta hydrolase"/>
    <property type="match status" value="1"/>
</dbReference>
<keyword evidence="4" id="KW-0256">Endoplasmic reticulum</keyword>
<keyword evidence="3" id="KW-0444">Lipid biosynthesis</keyword>
<dbReference type="EMBL" id="LFZO01000124">
    <property type="protein sequence ID" value="KXT13253.1"/>
    <property type="molecule type" value="Genomic_DNA"/>
</dbReference>
<sequence>MAADDQKIRSLGHVLVTGGSGFLGNHIVSLLASRKACDKITVLDLKQPANPINGVDYQAGDLTDPAAMLKFFGSRKFSTVIHTASPVMTASKNKELTYKVNVEGTKALVKAAQETGVKAFVYTSSASVIHDTQSDLVNADERYPLIMGKEQPEYYTTTKAQAELFVLSQNRTAAFPNFLTTAIRPSAMFGTGDVQLIPPGLSAYYRGQTKVQIGTNENLFDFTEITNVAHAHHLAAAALLATHERAAKALAAPLDHEKVDGEAFFITNDAPVYFFDFARMCWAAAGDRTTPDQVWCLSKDLGLFLATLMEWIFFIFRLGKPNLTRQQVRYTCMTRYYNIDKAKKRLGYRPLVGLHEGVKRGVADALYRAGVHQSGCARPRVTISLRGVITSLQTGSLFSYPQAAYATAANHLASIHAPASRSSGCGSKLPSGLVPGAASINITLDSPLSSPNATVQKRQYRIHLPTNYSTSNDGTHPLLLTFNGQYQPTRSIENYTQFSLPYINPNAIAVYPEGIDNQFQIQQLQILLISTINGGGMTGLLACNGTVGGRFAALAGVAAAYYLDESLTEPLFGAKCGKDRAAVTIPYLEVHGDVDKIVAYNGDNSPQPNVFPIPEFLGKIAELNGCEDNVKGVGGLTGVEGNQTQILNGGNVTRYAWTCDDLEDVVVHYKVKGLGHGWS</sequence>